<organism evidence="10 11">
    <name type="scientific">Mytilus coruscus</name>
    <name type="common">Sea mussel</name>
    <dbReference type="NCBI Taxonomy" id="42192"/>
    <lineage>
        <taxon>Eukaryota</taxon>
        <taxon>Metazoa</taxon>
        <taxon>Spiralia</taxon>
        <taxon>Lophotrochozoa</taxon>
        <taxon>Mollusca</taxon>
        <taxon>Bivalvia</taxon>
        <taxon>Autobranchia</taxon>
        <taxon>Pteriomorphia</taxon>
        <taxon>Mytilida</taxon>
        <taxon>Mytiloidea</taxon>
        <taxon>Mytilidae</taxon>
        <taxon>Mytilinae</taxon>
        <taxon>Mytilus</taxon>
    </lineage>
</organism>
<feature type="signal peptide" evidence="7">
    <location>
        <begin position="1"/>
        <end position="17"/>
    </location>
</feature>
<evidence type="ECO:0000259" key="8">
    <source>
        <dbReference type="PROSITE" id="PS50835"/>
    </source>
</evidence>
<keyword evidence="6" id="KW-0812">Transmembrane</keyword>
<evidence type="ECO:0000256" key="4">
    <source>
        <dbReference type="ARBA" id="ARBA00023180"/>
    </source>
</evidence>
<dbReference type="Proteomes" id="UP000507470">
    <property type="component" value="Unassembled WGS sequence"/>
</dbReference>
<gene>
    <name evidence="10" type="ORF">MCOR_10107</name>
</gene>
<name>A0A6J8AQW4_MYTCO</name>
<dbReference type="InterPro" id="IPR036116">
    <property type="entry name" value="FN3_sf"/>
</dbReference>
<dbReference type="PROSITE" id="PS50853">
    <property type="entry name" value="FN3"/>
    <property type="match status" value="1"/>
</dbReference>
<dbReference type="CDD" id="cd00063">
    <property type="entry name" value="FN3"/>
    <property type="match status" value="1"/>
</dbReference>
<feature type="domain" description="Ig-like" evidence="8">
    <location>
        <begin position="231"/>
        <end position="315"/>
    </location>
</feature>
<evidence type="ECO:0000256" key="1">
    <source>
        <dbReference type="ARBA" id="ARBA00004479"/>
    </source>
</evidence>
<accession>A0A6J8AQW4</accession>
<dbReference type="PANTHER" id="PTHR11640">
    <property type="entry name" value="NEPHRIN"/>
    <property type="match status" value="1"/>
</dbReference>
<feature type="domain" description="Fibronectin type-III" evidence="9">
    <location>
        <begin position="889"/>
        <end position="987"/>
    </location>
</feature>
<dbReference type="Gene3D" id="2.60.40.10">
    <property type="entry name" value="Immunoglobulins"/>
    <property type="match status" value="8"/>
</dbReference>
<feature type="domain" description="Ig-like" evidence="8">
    <location>
        <begin position="332"/>
        <end position="387"/>
    </location>
</feature>
<dbReference type="InterPro" id="IPR003598">
    <property type="entry name" value="Ig_sub2"/>
</dbReference>
<dbReference type="InterPro" id="IPR036179">
    <property type="entry name" value="Ig-like_dom_sf"/>
</dbReference>
<feature type="chain" id="PRO_5026819278" description="HMCN" evidence="7">
    <location>
        <begin position="18"/>
        <end position="1055"/>
    </location>
</feature>
<dbReference type="GO" id="GO:0098609">
    <property type="term" value="P:cell-cell adhesion"/>
    <property type="evidence" value="ECO:0007669"/>
    <property type="project" value="TreeGrafter"/>
</dbReference>
<dbReference type="SMART" id="SM00409">
    <property type="entry name" value="IG"/>
    <property type="match status" value="6"/>
</dbReference>
<feature type="transmembrane region" description="Helical" evidence="6">
    <location>
        <begin position="1007"/>
        <end position="1028"/>
    </location>
</feature>
<dbReference type="PROSITE" id="PS50835">
    <property type="entry name" value="IG_LIKE"/>
    <property type="match status" value="6"/>
</dbReference>
<evidence type="ECO:0000256" key="3">
    <source>
        <dbReference type="ARBA" id="ARBA00023157"/>
    </source>
</evidence>
<dbReference type="PANTHER" id="PTHR11640:SF31">
    <property type="entry name" value="IRREGULAR CHIASM C-ROUGHEST PROTEIN-RELATED"/>
    <property type="match status" value="1"/>
</dbReference>
<feature type="domain" description="Ig-like" evidence="8">
    <location>
        <begin position="415"/>
        <end position="499"/>
    </location>
</feature>
<keyword evidence="3" id="KW-1015">Disulfide bond</keyword>
<dbReference type="InterPro" id="IPR051275">
    <property type="entry name" value="Cell_adhesion_signaling"/>
</dbReference>
<dbReference type="AlphaFoldDB" id="A0A6J8AQW4"/>
<keyword evidence="2 6" id="KW-0472">Membrane</keyword>
<evidence type="ECO:0000256" key="5">
    <source>
        <dbReference type="ARBA" id="ARBA00023319"/>
    </source>
</evidence>
<dbReference type="Pfam" id="PF00041">
    <property type="entry name" value="fn3"/>
    <property type="match status" value="1"/>
</dbReference>
<dbReference type="SMART" id="SM00408">
    <property type="entry name" value="IGc2"/>
    <property type="match status" value="6"/>
</dbReference>
<evidence type="ECO:0000259" key="9">
    <source>
        <dbReference type="PROSITE" id="PS50853"/>
    </source>
</evidence>
<dbReference type="OrthoDB" id="6161364at2759"/>
<dbReference type="GO" id="GO:0005911">
    <property type="term" value="C:cell-cell junction"/>
    <property type="evidence" value="ECO:0007669"/>
    <property type="project" value="TreeGrafter"/>
</dbReference>
<keyword evidence="5" id="KW-0393">Immunoglobulin domain</keyword>
<dbReference type="InterPro" id="IPR013783">
    <property type="entry name" value="Ig-like_fold"/>
</dbReference>
<keyword evidence="7" id="KW-0732">Signal</keyword>
<evidence type="ECO:0000313" key="11">
    <source>
        <dbReference type="Proteomes" id="UP000507470"/>
    </source>
</evidence>
<evidence type="ECO:0000256" key="7">
    <source>
        <dbReference type="SAM" id="SignalP"/>
    </source>
</evidence>
<evidence type="ECO:0000256" key="6">
    <source>
        <dbReference type="SAM" id="Phobius"/>
    </source>
</evidence>
<sequence length="1055" mass="115456">MRLQHILLFLMINHTDGLSVSISPYPVAVEAGGDVIVTSTITKTESESWKAFIFYVHDKEVTSACRGAFYSTSIECNDVFGCSLGFGFNCNYTHFNLLINNIRTALIGVSIYAEVTSGSSSKSNSITTIIQLKIPLTGVSLTPNGTITMIEKETQVFQCSGTSLPTASLNWHVGGSTLPTSSPPVITADSISSRWTYIAQKNDNDRRISCTAVYESTSFSADVLLNILYAPTVSVSPNYNPYNVLENTTNLQLACTVTDANPAVTSYSWYKDDALISNGDKHSISTVQRSHTGNYACAAANSVSSSNRSSALELNVLYGIEMNSLATHKYLEGEQLSLSCNGQSNPAIVDNDIIWTKHDNATFRRQGRQLVIENINRKDSGIYECSVVIKLTPTLGQPLNVKGTTTVEVDILYIPTVSTSPRFNPFNIIENTTNVNVTCTVTSARPPVSSFRWYKDNSTIATTATFTIQRINRSDSGRYSCEATNSIGTSGQSSQSELLLNVLYGVTLSPIDRQLPQEGKELTVQCIGQSNPALSDNDIIWTKQNNNTFKQTGKQLVIKHVNRLDSGHYICNAVITLLPSIESSVDVIGTTIVQVDVICKYSIYRPSVVIIPYYNPFDVVENTTYLQLTCAVSDSKPNVTSYRWYKDASVISTTAVYTISSVKRSNAGMYTCDATNIAGSSELSSPIVLNVLYGVTVAPISKPQASEGNELSITCDAQSNPAYTDNDVSWTKKHNTTFRQSGKRLLISNINRLDIGTFICIVKLTLTPSIGQSIDVQGTTNVEIDVLFKPMMDGSKPSTKQLIALPENAEKYINIHIVANPVPLVQWISIQNINMSGWCNNTIDSNDTYNGIYISSSILVSGRLGKYMFVSENSVGVLSQIISVELNGKPKSPSIIYVFCKSTTATVLWVQGFNGGHLQVFRVVYWNNEKHLGTKISNEIVENEHFLAINYTAIALKPNSKYTFYVVSINDYGNSSSETLECSTDRSSITSEEAAINECSSVLESGIAMLAVGSVAVFAVAMCALYHYSTIVEERGDSYENSNISNNKNEQYDNM</sequence>
<dbReference type="SUPFAM" id="SSF48726">
    <property type="entry name" value="Immunoglobulin"/>
    <property type="match status" value="7"/>
</dbReference>
<dbReference type="InterPro" id="IPR007110">
    <property type="entry name" value="Ig-like_dom"/>
</dbReference>
<dbReference type="InterPro" id="IPR003961">
    <property type="entry name" value="FN3_dom"/>
</dbReference>
<comment type="subcellular location">
    <subcellularLocation>
        <location evidence="1">Membrane</location>
        <topology evidence="1">Single-pass type I membrane protein</topology>
    </subcellularLocation>
</comment>
<dbReference type="GO" id="GO:0050839">
    <property type="term" value="F:cell adhesion molecule binding"/>
    <property type="evidence" value="ECO:0007669"/>
    <property type="project" value="TreeGrafter"/>
</dbReference>
<proteinExistence type="predicted"/>
<feature type="domain" description="Ig-like" evidence="8">
    <location>
        <begin position="518"/>
        <end position="573"/>
    </location>
</feature>
<evidence type="ECO:0008006" key="12">
    <source>
        <dbReference type="Google" id="ProtNLM"/>
    </source>
</evidence>
<dbReference type="GO" id="GO:0005886">
    <property type="term" value="C:plasma membrane"/>
    <property type="evidence" value="ECO:0007669"/>
    <property type="project" value="TreeGrafter"/>
</dbReference>
<dbReference type="SUPFAM" id="SSF49265">
    <property type="entry name" value="Fibronectin type III"/>
    <property type="match status" value="1"/>
</dbReference>
<dbReference type="Pfam" id="PF13895">
    <property type="entry name" value="Ig_2"/>
    <property type="match status" value="5"/>
</dbReference>
<dbReference type="CDD" id="cd00096">
    <property type="entry name" value="Ig"/>
    <property type="match status" value="2"/>
</dbReference>
<keyword evidence="6" id="KW-1133">Transmembrane helix</keyword>
<feature type="domain" description="Ig-like" evidence="8">
    <location>
        <begin position="686"/>
        <end position="771"/>
    </location>
</feature>
<keyword evidence="11" id="KW-1185">Reference proteome</keyword>
<reference evidence="10 11" key="1">
    <citation type="submission" date="2020-06" db="EMBL/GenBank/DDBJ databases">
        <authorList>
            <person name="Li R."/>
            <person name="Bekaert M."/>
        </authorList>
    </citation>
    <scope>NUCLEOTIDE SEQUENCE [LARGE SCALE GENOMIC DNA]</scope>
    <source>
        <strain evidence="11">wild</strain>
    </source>
</reference>
<feature type="domain" description="Ig-like" evidence="8">
    <location>
        <begin position="606"/>
        <end position="684"/>
    </location>
</feature>
<keyword evidence="4" id="KW-0325">Glycoprotein</keyword>
<dbReference type="InterPro" id="IPR003599">
    <property type="entry name" value="Ig_sub"/>
</dbReference>
<evidence type="ECO:0000256" key="2">
    <source>
        <dbReference type="ARBA" id="ARBA00023136"/>
    </source>
</evidence>
<dbReference type="EMBL" id="CACVKT020001800">
    <property type="protein sequence ID" value="CAC5371766.1"/>
    <property type="molecule type" value="Genomic_DNA"/>
</dbReference>
<protein>
    <recommendedName>
        <fullName evidence="12">HMCN</fullName>
    </recommendedName>
</protein>
<evidence type="ECO:0000313" key="10">
    <source>
        <dbReference type="EMBL" id="CAC5371766.1"/>
    </source>
</evidence>